<dbReference type="EMBL" id="CP021455">
    <property type="protein sequence ID" value="ARU06666.1"/>
    <property type="molecule type" value="Genomic_DNA"/>
</dbReference>
<proteinExistence type="predicted"/>
<sequence length="385" mass="40736">MPSMPFMPRGVSRSLWDAPSLVAHRAVGPAALGLVQATGPLGEPLIGWQQRVAVSGLDVPVSLTVYGPATALRASLQRIDHILLTTAIALVALLAVLLAVQLRVGLLPLRRFAQAVAAQRDPAQAAEHAVPHVRVGADLAPLQQELQALLQQNAQVVSRARAHAADLNHALKKPLALLTAAASQQPSVSAAEVLQHSQTLTELIDRYQARTWSDATQARAATGTVNVADSLREVVRAMRKLHAAQELNWHLDLPDSIPWLWRGDATDLAEVLGNLLDNAGKWAASTVAVQASAEGDSLWLHIEDDGPGMSAEQLQRAGQRGLRFDESVSGHGLGLAIARQVAHAYGGELVLAKSARLKGLRASLRLTPCRMASAAPASQGRTGAA</sequence>
<dbReference type="InterPro" id="IPR050428">
    <property type="entry name" value="TCS_sensor_his_kinase"/>
</dbReference>
<dbReference type="InterPro" id="IPR003594">
    <property type="entry name" value="HATPase_dom"/>
</dbReference>
<dbReference type="GO" id="GO:0000160">
    <property type="term" value="P:phosphorelay signal transduction system"/>
    <property type="evidence" value="ECO:0007669"/>
    <property type="project" value="TreeGrafter"/>
</dbReference>
<reference evidence="12 13" key="1">
    <citation type="submission" date="2017-05" db="EMBL/GenBank/DDBJ databases">
        <authorList>
            <person name="Song R."/>
            <person name="Chenine A.L."/>
            <person name="Ruprecht R.M."/>
        </authorList>
    </citation>
    <scope>NUCLEOTIDE SEQUENCE [LARGE SCALE GENOMIC DNA]</scope>
    <source>
        <strain evidence="12 13">DSM 26136</strain>
    </source>
</reference>
<comment type="subcellular location">
    <subcellularLocation>
        <location evidence="2">Membrane</location>
    </subcellularLocation>
</comment>
<evidence type="ECO:0000256" key="6">
    <source>
        <dbReference type="ARBA" id="ARBA00022692"/>
    </source>
</evidence>
<dbReference type="InterPro" id="IPR036890">
    <property type="entry name" value="HATPase_C_sf"/>
</dbReference>
<dbReference type="KEGG" id="cser:CCO03_05120"/>
<keyword evidence="9 10" id="KW-0472">Membrane</keyword>
<evidence type="ECO:0000256" key="7">
    <source>
        <dbReference type="ARBA" id="ARBA00022777"/>
    </source>
</evidence>
<feature type="transmembrane region" description="Helical" evidence="10">
    <location>
        <begin position="82"/>
        <end position="102"/>
    </location>
</feature>
<dbReference type="Gene3D" id="3.30.565.10">
    <property type="entry name" value="Histidine kinase-like ATPase, C-terminal domain"/>
    <property type="match status" value="1"/>
</dbReference>
<evidence type="ECO:0000256" key="9">
    <source>
        <dbReference type="ARBA" id="ARBA00023136"/>
    </source>
</evidence>
<evidence type="ECO:0000256" key="10">
    <source>
        <dbReference type="SAM" id="Phobius"/>
    </source>
</evidence>
<evidence type="ECO:0000256" key="3">
    <source>
        <dbReference type="ARBA" id="ARBA00012438"/>
    </source>
</evidence>
<evidence type="ECO:0000259" key="11">
    <source>
        <dbReference type="PROSITE" id="PS50109"/>
    </source>
</evidence>
<dbReference type="SUPFAM" id="SSF55874">
    <property type="entry name" value="ATPase domain of HSP90 chaperone/DNA topoisomerase II/histidine kinase"/>
    <property type="match status" value="1"/>
</dbReference>
<dbReference type="AlphaFoldDB" id="A0A1Y0ESV2"/>
<evidence type="ECO:0000313" key="13">
    <source>
        <dbReference type="Proteomes" id="UP000196138"/>
    </source>
</evidence>
<evidence type="ECO:0000256" key="5">
    <source>
        <dbReference type="ARBA" id="ARBA00022679"/>
    </source>
</evidence>
<evidence type="ECO:0000256" key="1">
    <source>
        <dbReference type="ARBA" id="ARBA00000085"/>
    </source>
</evidence>
<dbReference type="InterPro" id="IPR004358">
    <property type="entry name" value="Sig_transdc_His_kin-like_C"/>
</dbReference>
<dbReference type="SMART" id="SM00387">
    <property type="entry name" value="HATPase_c"/>
    <property type="match status" value="1"/>
</dbReference>
<keyword evidence="5" id="KW-0808">Transferase</keyword>
<dbReference type="Pfam" id="PF02518">
    <property type="entry name" value="HATPase_c"/>
    <property type="match status" value="1"/>
</dbReference>
<evidence type="ECO:0000256" key="8">
    <source>
        <dbReference type="ARBA" id="ARBA00022989"/>
    </source>
</evidence>
<keyword evidence="6 10" id="KW-0812">Transmembrane</keyword>
<dbReference type="EC" id="2.7.13.3" evidence="3"/>
<dbReference type="InterPro" id="IPR005467">
    <property type="entry name" value="His_kinase_dom"/>
</dbReference>
<dbReference type="GO" id="GO:0005886">
    <property type="term" value="C:plasma membrane"/>
    <property type="evidence" value="ECO:0007669"/>
    <property type="project" value="TreeGrafter"/>
</dbReference>
<protein>
    <recommendedName>
        <fullName evidence="3">histidine kinase</fullName>
        <ecNumber evidence="3">2.7.13.3</ecNumber>
    </recommendedName>
</protein>
<keyword evidence="4" id="KW-0597">Phosphoprotein</keyword>
<comment type="catalytic activity">
    <reaction evidence="1">
        <text>ATP + protein L-histidine = ADP + protein N-phospho-L-histidine.</text>
        <dbReference type="EC" id="2.7.13.3"/>
    </reaction>
</comment>
<dbReference type="PANTHER" id="PTHR45436">
    <property type="entry name" value="SENSOR HISTIDINE KINASE YKOH"/>
    <property type="match status" value="1"/>
</dbReference>
<dbReference type="Proteomes" id="UP000196138">
    <property type="component" value="Chromosome"/>
</dbReference>
<dbReference type="PRINTS" id="PR00344">
    <property type="entry name" value="BCTRLSENSOR"/>
</dbReference>
<accession>A0A1Y0ESV2</accession>
<organism evidence="12 13">
    <name type="scientific">Comamonas serinivorans</name>
    <dbReference type="NCBI Taxonomy" id="1082851"/>
    <lineage>
        <taxon>Bacteria</taxon>
        <taxon>Pseudomonadati</taxon>
        <taxon>Pseudomonadota</taxon>
        <taxon>Betaproteobacteria</taxon>
        <taxon>Burkholderiales</taxon>
        <taxon>Comamonadaceae</taxon>
        <taxon>Comamonas</taxon>
    </lineage>
</organism>
<dbReference type="OrthoDB" id="9809567at2"/>
<keyword evidence="13" id="KW-1185">Reference proteome</keyword>
<name>A0A1Y0ESV2_9BURK</name>
<dbReference type="PANTHER" id="PTHR45436:SF5">
    <property type="entry name" value="SENSOR HISTIDINE KINASE TRCS"/>
    <property type="match status" value="1"/>
</dbReference>
<keyword evidence="7" id="KW-0418">Kinase</keyword>
<dbReference type="PROSITE" id="PS50109">
    <property type="entry name" value="HIS_KIN"/>
    <property type="match status" value="1"/>
</dbReference>
<evidence type="ECO:0000313" key="12">
    <source>
        <dbReference type="EMBL" id="ARU06666.1"/>
    </source>
</evidence>
<dbReference type="GO" id="GO:0004673">
    <property type="term" value="F:protein histidine kinase activity"/>
    <property type="evidence" value="ECO:0007669"/>
    <property type="project" value="UniProtKB-EC"/>
</dbReference>
<gene>
    <name evidence="12" type="ORF">CCO03_05120</name>
</gene>
<evidence type="ECO:0000256" key="2">
    <source>
        <dbReference type="ARBA" id="ARBA00004370"/>
    </source>
</evidence>
<keyword evidence="8 10" id="KW-1133">Transmembrane helix</keyword>
<evidence type="ECO:0000256" key="4">
    <source>
        <dbReference type="ARBA" id="ARBA00022553"/>
    </source>
</evidence>
<feature type="domain" description="Histidine kinase" evidence="11">
    <location>
        <begin position="166"/>
        <end position="370"/>
    </location>
</feature>